<keyword evidence="3" id="KW-0325">Glycoprotein</keyword>
<dbReference type="GeneID" id="100369061"/>
<dbReference type="SUPFAM" id="SSF53335">
    <property type="entry name" value="S-adenosyl-L-methionine-dependent methyltransferases"/>
    <property type="match status" value="2"/>
</dbReference>
<dbReference type="Pfam" id="PF05050">
    <property type="entry name" value="Methyltransf_21"/>
    <property type="match status" value="2"/>
</dbReference>
<dbReference type="RefSeq" id="XP_006825531.1">
    <property type="nucleotide sequence ID" value="XM_006825468.1"/>
</dbReference>
<proteinExistence type="predicted"/>
<evidence type="ECO:0000256" key="2">
    <source>
        <dbReference type="ARBA" id="ARBA00022525"/>
    </source>
</evidence>
<dbReference type="Gene3D" id="3.40.50.150">
    <property type="entry name" value="Vaccinia Virus protein VP39"/>
    <property type="match status" value="2"/>
</dbReference>
<keyword evidence="5" id="KW-1185">Reference proteome</keyword>
<evidence type="ECO:0000313" key="6">
    <source>
        <dbReference type="RefSeq" id="XP_006825531.1"/>
    </source>
</evidence>
<evidence type="ECO:0000259" key="4">
    <source>
        <dbReference type="Pfam" id="PF05050"/>
    </source>
</evidence>
<dbReference type="InterPro" id="IPR006342">
    <property type="entry name" value="FkbM_mtfrase"/>
</dbReference>
<dbReference type="InterPro" id="IPR011330">
    <property type="entry name" value="Glyco_hydro/deAcase_b/a-brl"/>
</dbReference>
<dbReference type="NCBIfam" id="TIGR01444">
    <property type="entry name" value="fkbM_fam"/>
    <property type="match status" value="2"/>
</dbReference>
<dbReference type="Proteomes" id="UP000694865">
    <property type="component" value="Unplaced"/>
</dbReference>
<sequence>MPRLKFTFYCAFLVTVYCVYVTDALQLTTDLGTRDQSEGVDYKPLLRVGRKELRINTSSNPPASLPAPRKFFLDCGANMASSVLLFRETYPWAKEYIIHSFEIDPQLRPYFAPFESKTMFFHNQGVSNTSGKLQAYLEGAWYPEKVNAHRDMQWGGGSLFAFDNEKNAQDGGSRKLSRHIQVPVVDLSQWIQTNTNKEDYVILKLDVEGAEYGIIKKMIGEGTFDWIDKLYGEFHDWQPTGFSADDKREIRDWMNFTGVRMLDWVGENHRFADFDEMHEISISANTPGATQTILDQCIPKHGHTMVSIVIEIGMNLKSAIRLVDTISAYRFNVPLTLFVYGDFVEMFPDLVIKWSKRFDINIRASGPLPRDHWEKQNKEVLRMSVTSAEQRMKDIWLTPAYILPPGLSTNVLEVIFQRNLRLIVPSVSFPPTRGILLTKDNYHSYRDVERIPKALRSIHEGLGEQGGILSLDSDFPDSYMISVFLMDYLYETSKHKIVSFVENRKVQPSKWNTIGSLPSPRRFFIDCGANVAFSVLLFRETYPWAKEYIIHSFEIDPQLRPYFAPFESETMFFHNQGVSNTSGKLEAYLEGAWYPGKLNLHADKQWGGGTLFAEESEKTAQDGGNRKLSRRIQVPVVDLSQWIQQNTNRDDYVILKLDVEGAEYSIIKKMLEDGTFDWIDKFYGELHDWQPTGLSANEKMEITDRMEITGVKLIDWIGEKRRYDDFDDMHEILIPKNTPGARQTILDKCIPKHGHTMVSVVIEIGMNLKTAIRLVNTILAYRFNVPLTLFVYGDFVEMFPELVIKWSKRFEINIRASGPLSGDNWAEQNEDILRMSVTSTEQRMKEIGFTPVYILPPGLSSNVRKVIFDRDLRLIKASVSFPPKTGTLLTNGNYHTFEDVQRTSKALKIIHEGLGEQGGILSLDSDFPDSYMISVFLLDYLYENSKHNIVSLRECLTLR</sequence>
<reference evidence="6" key="1">
    <citation type="submission" date="2025-08" db="UniProtKB">
        <authorList>
            <consortium name="RefSeq"/>
        </authorList>
    </citation>
    <scope>IDENTIFICATION</scope>
    <source>
        <tissue evidence="6">Testes</tissue>
    </source>
</reference>
<evidence type="ECO:0000256" key="1">
    <source>
        <dbReference type="ARBA" id="ARBA00004613"/>
    </source>
</evidence>
<comment type="subcellular location">
    <subcellularLocation>
        <location evidence="1">Secreted</location>
    </subcellularLocation>
</comment>
<feature type="domain" description="Methyltransferase FkbM" evidence="4">
    <location>
        <begin position="74"/>
        <end position="256"/>
    </location>
</feature>
<evidence type="ECO:0000313" key="5">
    <source>
        <dbReference type="Proteomes" id="UP000694865"/>
    </source>
</evidence>
<keyword evidence="2" id="KW-0964">Secreted</keyword>
<organism evidence="5 6">
    <name type="scientific">Saccoglossus kowalevskii</name>
    <name type="common">Acorn worm</name>
    <dbReference type="NCBI Taxonomy" id="10224"/>
    <lineage>
        <taxon>Eukaryota</taxon>
        <taxon>Metazoa</taxon>
        <taxon>Hemichordata</taxon>
        <taxon>Enteropneusta</taxon>
        <taxon>Harrimaniidae</taxon>
        <taxon>Saccoglossus</taxon>
    </lineage>
</organism>
<dbReference type="InterPro" id="IPR029063">
    <property type="entry name" value="SAM-dependent_MTases_sf"/>
</dbReference>
<protein>
    <submittedName>
        <fullName evidence="6">Uncharacterized protein LOC100369061</fullName>
    </submittedName>
</protein>
<evidence type="ECO:0000256" key="3">
    <source>
        <dbReference type="ARBA" id="ARBA00023180"/>
    </source>
</evidence>
<dbReference type="InterPro" id="IPR052001">
    <property type="entry name" value="MHC-II_Gamma/Thyroglobulin"/>
</dbReference>
<accession>A0ABM0MZU0</accession>
<dbReference type="PANTHER" id="PTHR14093:SF21">
    <property type="entry name" value="EXPRESSED PROTEIN"/>
    <property type="match status" value="1"/>
</dbReference>
<name>A0ABM0MZU0_SACKO</name>
<dbReference type="SUPFAM" id="SSF88713">
    <property type="entry name" value="Glycoside hydrolase/deacetylase"/>
    <property type="match status" value="1"/>
</dbReference>
<gene>
    <name evidence="6" type="primary">LOC100369061</name>
</gene>
<feature type="domain" description="Methyltransferase FkbM" evidence="4">
    <location>
        <begin position="526"/>
        <end position="672"/>
    </location>
</feature>
<dbReference type="PANTHER" id="PTHR14093">
    <property type="entry name" value="HLA CLASS II GAMMA CHAIN"/>
    <property type="match status" value="1"/>
</dbReference>